<proteinExistence type="predicted"/>
<feature type="region of interest" description="Disordered" evidence="14">
    <location>
        <begin position="210"/>
        <end position="229"/>
    </location>
</feature>
<feature type="region of interest" description="Disordered" evidence="14">
    <location>
        <begin position="182"/>
        <end position="202"/>
    </location>
</feature>
<organism evidence="17 18">
    <name type="scientific">Aquilegia coerulea</name>
    <name type="common">Rocky mountain columbine</name>
    <dbReference type="NCBI Taxonomy" id="218851"/>
    <lineage>
        <taxon>Eukaryota</taxon>
        <taxon>Viridiplantae</taxon>
        <taxon>Streptophyta</taxon>
        <taxon>Embryophyta</taxon>
        <taxon>Tracheophyta</taxon>
        <taxon>Spermatophyta</taxon>
        <taxon>Magnoliopsida</taxon>
        <taxon>Ranunculales</taxon>
        <taxon>Ranunculaceae</taxon>
        <taxon>Thalictroideae</taxon>
        <taxon>Aquilegia</taxon>
    </lineage>
</organism>
<dbReference type="SMART" id="SM00184">
    <property type="entry name" value="RING"/>
    <property type="match status" value="1"/>
</dbReference>
<evidence type="ECO:0000256" key="1">
    <source>
        <dbReference type="ARBA" id="ARBA00000900"/>
    </source>
</evidence>
<comment type="pathway">
    <text evidence="3">Protein modification; protein ubiquitination.</text>
</comment>
<feature type="compositionally biased region" description="Low complexity" evidence="14">
    <location>
        <begin position="210"/>
        <end position="228"/>
    </location>
</feature>
<dbReference type="Pfam" id="PF13639">
    <property type="entry name" value="zf-RING_2"/>
    <property type="match status" value="1"/>
</dbReference>
<dbReference type="Proteomes" id="UP000230069">
    <property type="component" value="Unassembled WGS sequence"/>
</dbReference>
<evidence type="ECO:0000256" key="2">
    <source>
        <dbReference type="ARBA" id="ARBA00004167"/>
    </source>
</evidence>
<evidence type="ECO:0000256" key="14">
    <source>
        <dbReference type="SAM" id="MobiDB-lite"/>
    </source>
</evidence>
<feature type="transmembrane region" description="Helical" evidence="15">
    <location>
        <begin position="23"/>
        <end position="45"/>
    </location>
</feature>
<dbReference type="PROSITE" id="PS50089">
    <property type="entry name" value="ZF_RING_2"/>
    <property type="match status" value="1"/>
</dbReference>
<dbReference type="PANTHER" id="PTHR46913:SF1">
    <property type="entry name" value="RING-H2 FINGER PROTEIN ATL16"/>
    <property type="match status" value="1"/>
</dbReference>
<feature type="compositionally biased region" description="Low complexity" evidence="14">
    <location>
        <begin position="305"/>
        <end position="321"/>
    </location>
</feature>
<keyword evidence="10" id="KW-0862">Zinc</keyword>
<evidence type="ECO:0000313" key="17">
    <source>
        <dbReference type="EMBL" id="PIA61295.1"/>
    </source>
</evidence>
<dbReference type="EMBL" id="KZ305020">
    <property type="protein sequence ID" value="PIA61295.1"/>
    <property type="molecule type" value="Genomic_DNA"/>
</dbReference>
<evidence type="ECO:0000256" key="8">
    <source>
        <dbReference type="ARBA" id="ARBA00022771"/>
    </source>
</evidence>
<evidence type="ECO:0000256" key="5">
    <source>
        <dbReference type="ARBA" id="ARBA00022679"/>
    </source>
</evidence>
<dbReference type="InParanoid" id="A0A2G5EZU9"/>
<dbReference type="GO" id="GO:0016020">
    <property type="term" value="C:membrane"/>
    <property type="evidence" value="ECO:0007669"/>
    <property type="project" value="UniProtKB-SubCell"/>
</dbReference>
<keyword evidence="9" id="KW-0833">Ubl conjugation pathway</keyword>
<evidence type="ECO:0000256" key="9">
    <source>
        <dbReference type="ARBA" id="ARBA00022786"/>
    </source>
</evidence>
<dbReference type="STRING" id="218851.A0A2G5EZU9"/>
<evidence type="ECO:0000256" key="11">
    <source>
        <dbReference type="ARBA" id="ARBA00022989"/>
    </source>
</evidence>
<dbReference type="SUPFAM" id="SSF57850">
    <property type="entry name" value="RING/U-box"/>
    <property type="match status" value="1"/>
</dbReference>
<keyword evidence="18" id="KW-1185">Reference proteome</keyword>
<evidence type="ECO:0000256" key="12">
    <source>
        <dbReference type="ARBA" id="ARBA00023136"/>
    </source>
</evidence>
<evidence type="ECO:0000256" key="4">
    <source>
        <dbReference type="ARBA" id="ARBA00012483"/>
    </source>
</evidence>
<keyword evidence="5" id="KW-0808">Transferase</keyword>
<keyword evidence="7" id="KW-0479">Metal-binding</keyword>
<protein>
    <recommendedName>
        <fullName evidence="4">RING-type E3 ubiquitin transferase</fullName>
        <ecNumber evidence="4">2.3.2.27</ecNumber>
    </recommendedName>
</protein>
<dbReference type="PANTHER" id="PTHR46913">
    <property type="entry name" value="RING-H2 FINGER PROTEIN ATL16"/>
    <property type="match status" value="1"/>
</dbReference>
<dbReference type="InterPro" id="IPR013083">
    <property type="entry name" value="Znf_RING/FYVE/PHD"/>
</dbReference>
<evidence type="ECO:0000256" key="3">
    <source>
        <dbReference type="ARBA" id="ARBA00004906"/>
    </source>
</evidence>
<evidence type="ECO:0000313" key="18">
    <source>
        <dbReference type="Proteomes" id="UP000230069"/>
    </source>
</evidence>
<dbReference type="CDD" id="cd16461">
    <property type="entry name" value="RING-H2_EL5-like"/>
    <property type="match status" value="1"/>
</dbReference>
<evidence type="ECO:0000256" key="6">
    <source>
        <dbReference type="ARBA" id="ARBA00022692"/>
    </source>
</evidence>
<evidence type="ECO:0000256" key="7">
    <source>
        <dbReference type="ARBA" id="ARBA00022723"/>
    </source>
</evidence>
<keyword evidence="12 15" id="KW-0472">Membrane</keyword>
<evidence type="ECO:0000256" key="15">
    <source>
        <dbReference type="SAM" id="Phobius"/>
    </source>
</evidence>
<dbReference type="OrthoDB" id="8062037at2759"/>
<evidence type="ECO:0000259" key="16">
    <source>
        <dbReference type="PROSITE" id="PS50089"/>
    </source>
</evidence>
<keyword evidence="11 15" id="KW-1133">Transmembrane helix</keyword>
<dbReference type="InterPro" id="IPR001841">
    <property type="entry name" value="Znf_RING"/>
</dbReference>
<comment type="catalytic activity">
    <reaction evidence="1">
        <text>S-ubiquitinyl-[E2 ubiquitin-conjugating enzyme]-L-cysteine + [acceptor protein]-L-lysine = [E2 ubiquitin-conjugating enzyme]-L-cysteine + N(6)-ubiquitinyl-[acceptor protein]-L-lysine.</text>
        <dbReference type="EC" id="2.3.2.27"/>
    </reaction>
</comment>
<keyword evidence="6 15" id="KW-0812">Transmembrane</keyword>
<comment type="subcellular location">
    <subcellularLocation>
        <location evidence="2">Membrane</location>
        <topology evidence="2">Single-pass membrane protein</topology>
    </subcellularLocation>
</comment>
<dbReference type="AlphaFoldDB" id="A0A2G5EZU9"/>
<feature type="region of interest" description="Disordered" evidence="14">
    <location>
        <begin position="250"/>
        <end position="328"/>
    </location>
</feature>
<dbReference type="FunFam" id="3.30.40.10:FF:000187">
    <property type="entry name" value="E3 ubiquitin-protein ligase ATL6"/>
    <property type="match status" value="1"/>
</dbReference>
<gene>
    <name evidence="17" type="ORF">AQUCO_00300673v1</name>
</gene>
<accession>A0A2G5EZU9</accession>
<name>A0A2G5EZU9_AQUCA</name>
<dbReference type="GO" id="GO:0061630">
    <property type="term" value="F:ubiquitin protein ligase activity"/>
    <property type="evidence" value="ECO:0007669"/>
    <property type="project" value="UniProtKB-EC"/>
</dbReference>
<evidence type="ECO:0000256" key="10">
    <source>
        <dbReference type="ARBA" id="ARBA00022833"/>
    </source>
</evidence>
<sequence>MNEVSGDRAYEAEPGRYALSGKIMLSAIIILFTVVILIIGLHIYARWFLARSHRRQQFLRNRRRSNRAHIIFTTTTNITTPSTAISHGLNPSVLKSLPTFIFTSKSNTQKEEEEQVLECAVCLSEFEENEMGRLLPKCNHSFHIGCIDMWFHSHSTCPLCRSPVEPINDSNNKIEIIIDSGDSSQQQYQEQPNNLETSSSGVLCSSCEKGSSSSSSSSSTSNENISVGSRRKVGMGVSIEVPRRNENLKSLEEEIQSSPRTPTFKSPGGRILSFRRMLSRERRPSTPTSTCSFPDLERGGEIEEQQIVHQPPNHQQQQQQQSSLGGSA</sequence>
<dbReference type="GO" id="GO:0008270">
    <property type="term" value="F:zinc ion binding"/>
    <property type="evidence" value="ECO:0007669"/>
    <property type="project" value="UniProtKB-KW"/>
</dbReference>
<keyword evidence="8 13" id="KW-0863">Zinc-finger</keyword>
<reference evidence="17 18" key="1">
    <citation type="submission" date="2017-09" db="EMBL/GenBank/DDBJ databases">
        <title>WGS assembly of Aquilegia coerulea Goldsmith.</title>
        <authorList>
            <person name="Hodges S."/>
            <person name="Kramer E."/>
            <person name="Nordborg M."/>
            <person name="Tomkins J."/>
            <person name="Borevitz J."/>
            <person name="Derieg N."/>
            <person name="Yan J."/>
            <person name="Mihaltcheva S."/>
            <person name="Hayes R.D."/>
            <person name="Rokhsar D."/>
        </authorList>
    </citation>
    <scope>NUCLEOTIDE SEQUENCE [LARGE SCALE GENOMIC DNA]</scope>
    <source>
        <strain evidence="18">cv. Goldsmith</strain>
    </source>
</reference>
<dbReference type="InterPro" id="IPR044600">
    <property type="entry name" value="ATL1/ATL16-like"/>
</dbReference>
<dbReference type="Gene3D" id="3.30.40.10">
    <property type="entry name" value="Zinc/RING finger domain, C3HC4 (zinc finger)"/>
    <property type="match status" value="1"/>
</dbReference>
<dbReference type="FunCoup" id="A0A2G5EZU9">
    <property type="interactions" value="13"/>
</dbReference>
<dbReference type="EC" id="2.3.2.27" evidence="4"/>
<evidence type="ECO:0000256" key="13">
    <source>
        <dbReference type="PROSITE-ProRule" id="PRU00175"/>
    </source>
</evidence>
<dbReference type="GO" id="GO:0016567">
    <property type="term" value="P:protein ubiquitination"/>
    <property type="evidence" value="ECO:0007669"/>
    <property type="project" value="InterPro"/>
</dbReference>
<feature type="domain" description="RING-type" evidence="16">
    <location>
        <begin position="119"/>
        <end position="161"/>
    </location>
</feature>